<dbReference type="SMART" id="SM00448">
    <property type="entry name" value="REC"/>
    <property type="match status" value="1"/>
</dbReference>
<protein>
    <submittedName>
        <fullName evidence="3">Response regulator</fullName>
    </submittedName>
</protein>
<dbReference type="InterPro" id="IPR001789">
    <property type="entry name" value="Sig_transdc_resp-reg_receiver"/>
</dbReference>
<dbReference type="EMBL" id="WHLY01000002">
    <property type="protein sequence ID" value="MPR32051.1"/>
    <property type="molecule type" value="Genomic_DNA"/>
</dbReference>
<dbReference type="PANTHER" id="PTHR44520:SF2">
    <property type="entry name" value="RESPONSE REGULATOR RCP1"/>
    <property type="match status" value="1"/>
</dbReference>
<organism evidence="3 4">
    <name type="scientific">Salmonirosea aquatica</name>
    <dbReference type="NCBI Taxonomy" id="2654236"/>
    <lineage>
        <taxon>Bacteria</taxon>
        <taxon>Pseudomonadati</taxon>
        <taxon>Bacteroidota</taxon>
        <taxon>Cytophagia</taxon>
        <taxon>Cytophagales</taxon>
        <taxon>Spirosomataceae</taxon>
        <taxon>Salmonirosea</taxon>
    </lineage>
</organism>
<sequence>MNSAPIVLIEDDTDDKEILEMILQDLGIRNSLIWFSNGHDAYEYLKETTEQPFLILSDVNLPGMTGVEFKKKVDEHPTLSKKCIPFVLYSTSVDKKTVEDAYTKMTVQGFFKKNSGYDDIKKTIRIIHEYWTYCQHPNSC</sequence>
<keyword evidence="4" id="KW-1185">Reference proteome</keyword>
<feature type="modified residue" description="4-aspartylphosphate" evidence="1">
    <location>
        <position position="58"/>
    </location>
</feature>
<dbReference type="InterPro" id="IPR052893">
    <property type="entry name" value="TCS_response_regulator"/>
</dbReference>
<dbReference type="Proteomes" id="UP000479293">
    <property type="component" value="Unassembled WGS sequence"/>
</dbReference>
<proteinExistence type="predicted"/>
<evidence type="ECO:0000256" key="1">
    <source>
        <dbReference type="PROSITE-ProRule" id="PRU00169"/>
    </source>
</evidence>
<dbReference type="AlphaFoldDB" id="A0A7C9FMS8"/>
<dbReference type="PANTHER" id="PTHR44520">
    <property type="entry name" value="RESPONSE REGULATOR RCP1-RELATED"/>
    <property type="match status" value="1"/>
</dbReference>
<comment type="caution">
    <text evidence="3">The sequence shown here is derived from an EMBL/GenBank/DDBJ whole genome shotgun (WGS) entry which is preliminary data.</text>
</comment>
<dbReference type="Gene3D" id="3.40.50.2300">
    <property type="match status" value="1"/>
</dbReference>
<evidence type="ECO:0000313" key="3">
    <source>
        <dbReference type="EMBL" id="MPR32051.1"/>
    </source>
</evidence>
<dbReference type="Pfam" id="PF00072">
    <property type="entry name" value="Response_reg"/>
    <property type="match status" value="1"/>
</dbReference>
<feature type="domain" description="Response regulatory" evidence="2">
    <location>
        <begin position="5"/>
        <end position="128"/>
    </location>
</feature>
<reference evidence="3 4" key="1">
    <citation type="submission" date="2019-10" db="EMBL/GenBank/DDBJ databases">
        <title>Draft Genome Sequence of Cytophagaceae sp. SJW1-29.</title>
        <authorList>
            <person name="Choi A."/>
        </authorList>
    </citation>
    <scope>NUCLEOTIDE SEQUENCE [LARGE SCALE GENOMIC DNA]</scope>
    <source>
        <strain evidence="3 4">SJW1-29</strain>
    </source>
</reference>
<dbReference type="SUPFAM" id="SSF52172">
    <property type="entry name" value="CheY-like"/>
    <property type="match status" value="1"/>
</dbReference>
<dbReference type="RefSeq" id="WP_152756233.1">
    <property type="nucleotide sequence ID" value="NZ_WHLY01000002.1"/>
</dbReference>
<evidence type="ECO:0000259" key="2">
    <source>
        <dbReference type="PROSITE" id="PS50110"/>
    </source>
</evidence>
<evidence type="ECO:0000313" key="4">
    <source>
        <dbReference type="Proteomes" id="UP000479293"/>
    </source>
</evidence>
<dbReference type="InterPro" id="IPR011006">
    <property type="entry name" value="CheY-like_superfamily"/>
</dbReference>
<dbReference type="PROSITE" id="PS50110">
    <property type="entry name" value="RESPONSE_REGULATORY"/>
    <property type="match status" value="1"/>
</dbReference>
<keyword evidence="1" id="KW-0597">Phosphoprotein</keyword>
<dbReference type="GO" id="GO:0000160">
    <property type="term" value="P:phosphorelay signal transduction system"/>
    <property type="evidence" value="ECO:0007669"/>
    <property type="project" value="InterPro"/>
</dbReference>
<gene>
    <name evidence="3" type="ORF">GBK04_01505</name>
</gene>
<accession>A0A7C9FMS8</accession>
<name>A0A7C9FMS8_9BACT</name>